<sequence length="138" mass="15244">MAALAAMHAAVNLDLYPPSADLDLNADLDETDLPEMPGEAVDDAESAYEDAERSYLLALDDGTGRDELARRSRLVETAAGDWEKIAYATFFARRVQIGGTHRRVIELEIRAEKAELLRELWADVSAAHAGKYRAERPS</sequence>
<protein>
    <submittedName>
        <fullName evidence="1">Uncharacterized protein</fullName>
    </submittedName>
</protein>
<dbReference type="EMBL" id="JAEKNN010000036">
    <property type="protein sequence ID" value="MBJ7609335.1"/>
    <property type="molecule type" value="Genomic_DNA"/>
</dbReference>
<reference evidence="1 2" key="1">
    <citation type="submission" date="2020-10" db="EMBL/GenBank/DDBJ databases">
        <title>Ca. Dormibacterota MAGs.</title>
        <authorList>
            <person name="Montgomery K."/>
        </authorList>
    </citation>
    <scope>NUCLEOTIDE SEQUENCE [LARGE SCALE GENOMIC DNA]</scope>
    <source>
        <strain evidence="1">Mitchell_Peninsula_5</strain>
    </source>
</reference>
<proteinExistence type="predicted"/>
<comment type="caution">
    <text evidence="1">The sequence shown here is derived from an EMBL/GenBank/DDBJ whole genome shotgun (WGS) entry which is preliminary data.</text>
</comment>
<gene>
    <name evidence="1" type="ORF">JF887_07870</name>
</gene>
<dbReference type="Proteomes" id="UP000614410">
    <property type="component" value="Unassembled WGS sequence"/>
</dbReference>
<evidence type="ECO:0000313" key="2">
    <source>
        <dbReference type="Proteomes" id="UP000614410"/>
    </source>
</evidence>
<name>A0A934NG12_9BACT</name>
<organism evidence="1 2">
    <name type="scientific">Candidatus Amunia macphersoniae</name>
    <dbReference type="NCBI Taxonomy" id="3127014"/>
    <lineage>
        <taxon>Bacteria</taxon>
        <taxon>Bacillati</taxon>
        <taxon>Candidatus Dormiibacterota</taxon>
        <taxon>Candidatus Dormibacteria</taxon>
        <taxon>Candidatus Aeolococcales</taxon>
        <taxon>Candidatus Aeolococcaceae</taxon>
        <taxon>Candidatus Amunia</taxon>
    </lineage>
</organism>
<accession>A0A934NG12</accession>
<evidence type="ECO:0000313" key="1">
    <source>
        <dbReference type="EMBL" id="MBJ7609335.1"/>
    </source>
</evidence>
<dbReference type="AlphaFoldDB" id="A0A934NG12"/>